<dbReference type="PROSITE" id="PS51704">
    <property type="entry name" value="GP_PDE"/>
    <property type="match status" value="1"/>
</dbReference>
<reference evidence="2 3" key="1">
    <citation type="journal article" date="2021" name="Int. J. Syst. Evol. Microbiol.">
        <title>Novosphingobium decolorationis sp. nov., an aniline blue-decolourizing bacterium isolated from East Pacific sediment.</title>
        <authorList>
            <person name="Chen X."/>
            <person name="Dong B."/>
            <person name="Chen T."/>
            <person name="Ren N."/>
            <person name="Wang J."/>
            <person name="Xu Y."/>
            <person name="Yang J."/>
            <person name="Zhu S."/>
            <person name="Chen J."/>
        </authorList>
    </citation>
    <scope>NUCLEOTIDE SEQUENCE [LARGE SCALE GENOMIC DNA]</scope>
    <source>
        <strain evidence="2 3">502str22</strain>
    </source>
</reference>
<dbReference type="Pfam" id="PF03009">
    <property type="entry name" value="GDPD"/>
    <property type="match status" value="1"/>
</dbReference>
<dbReference type="EMBL" id="CP054856">
    <property type="protein sequence ID" value="QVM83367.1"/>
    <property type="molecule type" value="Genomic_DNA"/>
</dbReference>
<keyword evidence="3" id="KW-1185">Reference proteome</keyword>
<dbReference type="SUPFAM" id="SSF51695">
    <property type="entry name" value="PLC-like phosphodiesterases"/>
    <property type="match status" value="1"/>
</dbReference>
<evidence type="ECO:0000259" key="1">
    <source>
        <dbReference type="PROSITE" id="PS51704"/>
    </source>
</evidence>
<dbReference type="InterPro" id="IPR017946">
    <property type="entry name" value="PLC-like_Pdiesterase_TIM-brl"/>
</dbReference>
<organism evidence="2 3">
    <name type="scientific">Novosphingobium decolorationis</name>
    <dbReference type="NCBI Taxonomy" id="2698673"/>
    <lineage>
        <taxon>Bacteria</taxon>
        <taxon>Pseudomonadati</taxon>
        <taxon>Pseudomonadota</taxon>
        <taxon>Alphaproteobacteria</taxon>
        <taxon>Sphingomonadales</taxon>
        <taxon>Sphingomonadaceae</taxon>
        <taxon>Novosphingobium</taxon>
    </lineage>
</organism>
<evidence type="ECO:0000313" key="2">
    <source>
        <dbReference type="EMBL" id="QVM83367.1"/>
    </source>
</evidence>
<dbReference type="Gene3D" id="3.20.20.190">
    <property type="entry name" value="Phosphatidylinositol (PI) phosphodiesterase"/>
    <property type="match status" value="1"/>
</dbReference>
<dbReference type="InterPro" id="IPR030395">
    <property type="entry name" value="GP_PDE_dom"/>
</dbReference>
<accession>A0ABX8E2K5</accession>
<gene>
    <name evidence="2" type="ORF">HT578_06380</name>
</gene>
<dbReference type="RefSeq" id="WP_239026527.1">
    <property type="nucleotide sequence ID" value="NZ_CP054856.1"/>
</dbReference>
<feature type="domain" description="GP-PDE" evidence="1">
    <location>
        <begin position="35"/>
        <end position="157"/>
    </location>
</feature>
<proteinExistence type="predicted"/>
<dbReference type="PANTHER" id="PTHR43805:SF1">
    <property type="entry name" value="GP-PDE DOMAIN-CONTAINING PROTEIN"/>
    <property type="match status" value="1"/>
</dbReference>
<evidence type="ECO:0000313" key="3">
    <source>
        <dbReference type="Proteomes" id="UP000677126"/>
    </source>
</evidence>
<dbReference type="PANTHER" id="PTHR43805">
    <property type="entry name" value="GLYCEROPHOSPHORYL DIESTER PHOSPHODIESTERASE"/>
    <property type="match status" value="1"/>
</dbReference>
<name>A0ABX8E2K5_9SPHN</name>
<sequence length="321" mass="35617">MAIYFANASWLAPSPEGRPLLLAHRGVHQLYDRAGIDKESCTATRIFPPTNRLLENTIPSIAASFDRGADILEIDIHPTRDGDFAVFHDWTLDCRTNGTGVTRDHSMPELKALDIGWGYTADGGKSYPFRGEGIGMMPSLSEILEAFPDRRFLLNIKSRSSREAEQLFAYLTAHDIDIGRQIMVYGHERPIRVWRELTSDGWAFSKASLKSCTIAYEKLGWSGSVPSECKDGVIAVPIAWRNFYWGWPNRFLQRMSASNTQVILLGDVQSENGAPGITDPADLAAIPHGFRGIIWTDSIEEVGPAWKKLRPGTDHATSAGN</sequence>
<protein>
    <submittedName>
        <fullName evidence="2">Glycerophosphodiester phosphodiesterase</fullName>
    </submittedName>
</protein>
<dbReference type="Proteomes" id="UP000677126">
    <property type="component" value="Chromosome"/>
</dbReference>